<name>A0ACB9S6U0_9MYRT</name>
<accession>A0ACB9S6U0</accession>
<sequence length="505" mass="53986">MPVRLVSGTSKDIGSPPWRRAFPHVVVASFSSFLFGYHLSVVNETLESISVALSFNGNTMAEGRGIIPLPCVFIYEVSSLSFDEGLVVSTCLAGAFIGSVLSGMIADGVGRRRFALPMIIGALMSAMTNDLWGMLIGRLFVGTGMGLGPPVAALYVSEVSPTNVRGTFGSLLQIATCLGLMASLFIGISAKDTVGWWRVCFGVSVIPAAALAILMDFCAESSLASEGQYFIGRAAEAEFVFEKLLGGVYVKSAIAELTKSTKGEETDSVHLSELISGRHFRMVFVGAGVPSDIANICVELVNLSGSIGAMILMDKLGRKALLLGSFSGMAVAMGTQAAAASSFASGWLSMYLSVGGMLMVVLAFSLGAAPVPGLLLSEIFPGRIRAKAMAFCTSVHWVINFLIGLLFLQLLEQLGPQLVYACFAGFRLLAVGFVQKNVVETKGKSLQEIQIAFLPPAQWFSFHVSPRRVCKLCWQSSCNKMTGHGWFHVHTDLEGEHVQAWLIYN</sequence>
<proteinExistence type="predicted"/>
<comment type="caution">
    <text evidence="1">The sequence shown here is derived from an EMBL/GenBank/DDBJ whole genome shotgun (WGS) entry which is preliminary data.</text>
</comment>
<organism evidence="1 2">
    <name type="scientific">Melastoma candidum</name>
    <dbReference type="NCBI Taxonomy" id="119954"/>
    <lineage>
        <taxon>Eukaryota</taxon>
        <taxon>Viridiplantae</taxon>
        <taxon>Streptophyta</taxon>
        <taxon>Embryophyta</taxon>
        <taxon>Tracheophyta</taxon>
        <taxon>Spermatophyta</taxon>
        <taxon>Magnoliopsida</taxon>
        <taxon>eudicotyledons</taxon>
        <taxon>Gunneridae</taxon>
        <taxon>Pentapetalae</taxon>
        <taxon>rosids</taxon>
        <taxon>malvids</taxon>
        <taxon>Myrtales</taxon>
        <taxon>Melastomataceae</taxon>
        <taxon>Melastomatoideae</taxon>
        <taxon>Melastomateae</taxon>
        <taxon>Melastoma</taxon>
    </lineage>
</organism>
<dbReference type="EMBL" id="CM042881">
    <property type="protein sequence ID" value="KAI4387013.1"/>
    <property type="molecule type" value="Genomic_DNA"/>
</dbReference>
<protein>
    <submittedName>
        <fullName evidence="1">Uncharacterized protein</fullName>
    </submittedName>
</protein>
<gene>
    <name evidence="1" type="ORF">MLD38_004880</name>
</gene>
<evidence type="ECO:0000313" key="2">
    <source>
        <dbReference type="Proteomes" id="UP001057402"/>
    </source>
</evidence>
<keyword evidence="2" id="KW-1185">Reference proteome</keyword>
<evidence type="ECO:0000313" key="1">
    <source>
        <dbReference type="EMBL" id="KAI4387013.1"/>
    </source>
</evidence>
<dbReference type="Proteomes" id="UP001057402">
    <property type="component" value="Chromosome 2"/>
</dbReference>
<reference evidence="2" key="1">
    <citation type="journal article" date="2023" name="Front. Plant Sci.">
        <title>Chromosomal-level genome assembly of Melastoma candidum provides insights into trichome evolution.</title>
        <authorList>
            <person name="Zhong Y."/>
            <person name="Wu W."/>
            <person name="Sun C."/>
            <person name="Zou P."/>
            <person name="Liu Y."/>
            <person name="Dai S."/>
            <person name="Zhou R."/>
        </authorList>
    </citation>
    <scope>NUCLEOTIDE SEQUENCE [LARGE SCALE GENOMIC DNA]</scope>
</reference>